<feature type="transmembrane region" description="Helical" evidence="1">
    <location>
        <begin position="122"/>
        <end position="143"/>
    </location>
</feature>
<feature type="transmembrane region" description="Helical" evidence="1">
    <location>
        <begin position="97"/>
        <end position="115"/>
    </location>
</feature>
<accession>A0A037ZI33</accession>
<keyword evidence="4" id="KW-1185">Reference proteome</keyword>
<keyword evidence="1" id="KW-0472">Membrane</keyword>
<dbReference type="Proteomes" id="UP000026249">
    <property type="component" value="Unassembled WGS sequence"/>
</dbReference>
<keyword evidence="1" id="KW-0812">Transmembrane</keyword>
<dbReference type="AlphaFoldDB" id="A0A037ZI33"/>
<feature type="transmembrane region" description="Helical" evidence="1">
    <location>
        <begin position="267"/>
        <end position="286"/>
    </location>
</feature>
<feature type="transmembrane region" description="Helical" evidence="1">
    <location>
        <begin position="210"/>
        <end position="228"/>
    </location>
</feature>
<protein>
    <submittedName>
        <fullName evidence="3">Membrane protein</fullName>
    </submittedName>
</protein>
<evidence type="ECO:0000256" key="1">
    <source>
        <dbReference type="SAM" id="Phobius"/>
    </source>
</evidence>
<dbReference type="Pfam" id="PF00892">
    <property type="entry name" value="EamA"/>
    <property type="match status" value="2"/>
</dbReference>
<comment type="caution">
    <text evidence="3">The sequence shown here is derived from an EMBL/GenBank/DDBJ whole genome shotgun (WGS) entry which is preliminary data.</text>
</comment>
<dbReference type="PANTHER" id="PTHR22911:SF76">
    <property type="entry name" value="EAMA DOMAIN-CONTAINING PROTEIN"/>
    <property type="match status" value="1"/>
</dbReference>
<dbReference type="InterPro" id="IPR037185">
    <property type="entry name" value="EmrE-like"/>
</dbReference>
<gene>
    <name evidence="3" type="ORF">ACMU_10155</name>
</gene>
<feature type="transmembrane region" description="Helical" evidence="1">
    <location>
        <begin position="180"/>
        <end position="198"/>
    </location>
</feature>
<dbReference type="GO" id="GO:0016020">
    <property type="term" value="C:membrane"/>
    <property type="evidence" value="ECO:0007669"/>
    <property type="project" value="InterPro"/>
</dbReference>
<feature type="domain" description="EamA" evidence="2">
    <location>
        <begin position="150"/>
        <end position="281"/>
    </location>
</feature>
<dbReference type="EMBL" id="JFKE01000003">
    <property type="protein sequence ID" value="KAJ56110.1"/>
    <property type="molecule type" value="Genomic_DNA"/>
</dbReference>
<dbReference type="SUPFAM" id="SSF103481">
    <property type="entry name" value="Multidrug resistance efflux transporter EmrE"/>
    <property type="match status" value="1"/>
</dbReference>
<reference evidence="3 4" key="1">
    <citation type="submission" date="2014-03" db="EMBL/GenBank/DDBJ databases">
        <title>Draft Genome Sequence of Actibacterium mucosum KCTC 23349, a Marine Alphaproteobacterium with Complex Ionic Requirements Isolated from Mediterranean Seawater at Malvarrosa Beach, Valencia, Spain.</title>
        <authorList>
            <person name="Arahal D.R."/>
            <person name="Shao Z."/>
            <person name="Lai Q."/>
            <person name="Pujalte M.J."/>
        </authorList>
    </citation>
    <scope>NUCLEOTIDE SEQUENCE [LARGE SCALE GENOMIC DNA]</scope>
    <source>
        <strain evidence="3 4">KCTC 23349</strain>
    </source>
</reference>
<feature type="transmembrane region" description="Helical" evidence="1">
    <location>
        <begin position="240"/>
        <end position="261"/>
    </location>
</feature>
<dbReference type="PANTHER" id="PTHR22911">
    <property type="entry name" value="ACYL-MALONYL CONDENSING ENZYME-RELATED"/>
    <property type="match status" value="1"/>
</dbReference>
<proteinExistence type="predicted"/>
<name>A0A037ZI33_9RHOB</name>
<dbReference type="STRING" id="1454373.ACMU_10155"/>
<feature type="transmembrane region" description="Helical" evidence="1">
    <location>
        <begin position="149"/>
        <end position="168"/>
    </location>
</feature>
<feature type="transmembrane region" description="Helical" evidence="1">
    <location>
        <begin position="64"/>
        <end position="85"/>
    </location>
</feature>
<evidence type="ECO:0000313" key="4">
    <source>
        <dbReference type="Proteomes" id="UP000026249"/>
    </source>
</evidence>
<feature type="domain" description="EamA" evidence="2">
    <location>
        <begin position="11"/>
        <end position="137"/>
    </location>
</feature>
<sequence length="289" mass="29440">MTRTKATVVGLGAIAAWSTLALLTVASAPVPPFQLNAMCFALAGFVGLIWAWRAEKGLGFLREVPIAAYALGIAGLFGYHAFYFGALRLAPPAQAGLIAYLWPLLIVLFSGLLPGEVLRRGHVVGAGLAFGGAALILAGSGAAAQTGAMAGYALAVLCALTWSGYSVLSRRFAQVPTGAVAVYCIVSAGLSVILHMALETTAWPEFPVGWAAVLGLGLGPVGLAFFLWDVGMKRGDIQILGVASYAAPLASTLILVVTGFAELSLGLGLAAILLTAGAALAARASARTD</sequence>
<keyword evidence="1" id="KW-1133">Transmembrane helix</keyword>
<dbReference type="OrthoDB" id="9795732at2"/>
<dbReference type="RefSeq" id="WP_035258314.1">
    <property type="nucleotide sequence ID" value="NZ_JFKE01000003.1"/>
</dbReference>
<feature type="transmembrane region" description="Helical" evidence="1">
    <location>
        <begin position="33"/>
        <end position="52"/>
    </location>
</feature>
<evidence type="ECO:0000313" key="3">
    <source>
        <dbReference type="EMBL" id="KAJ56110.1"/>
    </source>
</evidence>
<evidence type="ECO:0000259" key="2">
    <source>
        <dbReference type="Pfam" id="PF00892"/>
    </source>
</evidence>
<dbReference type="InterPro" id="IPR000620">
    <property type="entry name" value="EamA_dom"/>
</dbReference>
<organism evidence="3 4">
    <name type="scientific">Actibacterium mucosum KCTC 23349</name>
    <dbReference type="NCBI Taxonomy" id="1454373"/>
    <lineage>
        <taxon>Bacteria</taxon>
        <taxon>Pseudomonadati</taxon>
        <taxon>Pseudomonadota</taxon>
        <taxon>Alphaproteobacteria</taxon>
        <taxon>Rhodobacterales</taxon>
        <taxon>Roseobacteraceae</taxon>
        <taxon>Actibacterium</taxon>
    </lineage>
</organism>